<name>A0A9N9QPD0_9NEOP</name>
<organism evidence="2 3">
    <name type="scientific">Diatraea saccharalis</name>
    <name type="common">sugarcane borer</name>
    <dbReference type="NCBI Taxonomy" id="40085"/>
    <lineage>
        <taxon>Eukaryota</taxon>
        <taxon>Metazoa</taxon>
        <taxon>Ecdysozoa</taxon>
        <taxon>Arthropoda</taxon>
        <taxon>Hexapoda</taxon>
        <taxon>Insecta</taxon>
        <taxon>Pterygota</taxon>
        <taxon>Neoptera</taxon>
        <taxon>Endopterygota</taxon>
        <taxon>Lepidoptera</taxon>
        <taxon>Glossata</taxon>
        <taxon>Ditrysia</taxon>
        <taxon>Pyraloidea</taxon>
        <taxon>Crambidae</taxon>
        <taxon>Crambinae</taxon>
        <taxon>Diatraea</taxon>
    </lineage>
</organism>
<keyword evidence="1" id="KW-0472">Membrane</keyword>
<keyword evidence="3" id="KW-1185">Reference proteome</keyword>
<keyword evidence="1" id="KW-1133">Transmembrane helix</keyword>
<reference evidence="2" key="1">
    <citation type="submission" date="2021-12" db="EMBL/GenBank/DDBJ databases">
        <authorList>
            <person name="King R."/>
        </authorList>
    </citation>
    <scope>NUCLEOTIDE SEQUENCE</scope>
</reference>
<dbReference type="Proteomes" id="UP001153714">
    <property type="component" value="Chromosome 1"/>
</dbReference>
<dbReference type="OrthoDB" id="7437628at2759"/>
<dbReference type="EMBL" id="OU893332">
    <property type="protein sequence ID" value="CAG9781927.1"/>
    <property type="molecule type" value="Genomic_DNA"/>
</dbReference>
<evidence type="ECO:0000256" key="1">
    <source>
        <dbReference type="SAM" id="Phobius"/>
    </source>
</evidence>
<accession>A0A9N9QPD0</accession>
<evidence type="ECO:0000313" key="2">
    <source>
        <dbReference type="EMBL" id="CAG9781927.1"/>
    </source>
</evidence>
<feature type="transmembrane region" description="Helical" evidence="1">
    <location>
        <begin position="159"/>
        <end position="178"/>
    </location>
</feature>
<protein>
    <submittedName>
        <fullName evidence="2">Uncharacterized protein</fullName>
    </submittedName>
</protein>
<sequence length="306" mass="34406">MKEIDYECIIEIVTETADDIYLLIVIRFPNTIEANCARNRNAFTVFKKNKCLGICNLTGDRDANSPYFVITIRPRIRFRYISNSSINSDMDANFYQVTATAARKQPSNGCNSKNETVCDMQSDKYCFTSGVVCDGIKNCGVSDWYDERKSECETPSEHIGYAPVVAVVAVIICVVLAASHCMLRYLPMAANSFFIFNANEDNRLCIDTVFKHPDYPQDNIDNIKKTSIIPVSSSSNEDSMDQQVVNNETIDVTLKKIELQSPPETKRIGHVCCSEHRLLSRKYAQKRSLHGEQGSGQLQCRPGCDC</sequence>
<dbReference type="AlphaFoldDB" id="A0A9N9QPD0"/>
<keyword evidence="1" id="KW-0812">Transmembrane</keyword>
<proteinExistence type="predicted"/>
<gene>
    <name evidence="2" type="ORF">DIATSA_LOCUS231</name>
</gene>
<reference evidence="2" key="2">
    <citation type="submission" date="2022-10" db="EMBL/GenBank/DDBJ databases">
        <authorList>
            <consortium name="ENA_rothamsted_submissions"/>
            <consortium name="culmorum"/>
            <person name="King R."/>
        </authorList>
    </citation>
    <scope>NUCLEOTIDE SEQUENCE</scope>
</reference>
<evidence type="ECO:0000313" key="3">
    <source>
        <dbReference type="Proteomes" id="UP001153714"/>
    </source>
</evidence>